<keyword evidence="4 5" id="KW-0472">Membrane</keyword>
<dbReference type="PANTHER" id="PTHR33507:SF3">
    <property type="entry name" value="INNER MEMBRANE PROTEIN YBBJ"/>
    <property type="match status" value="1"/>
</dbReference>
<dbReference type="EMBL" id="BAAAEU010000023">
    <property type="protein sequence ID" value="GAA0718587.1"/>
    <property type="molecule type" value="Genomic_DNA"/>
</dbReference>
<reference evidence="7 8" key="1">
    <citation type="journal article" date="2019" name="Int. J. Syst. Evol. Microbiol.">
        <title>The Global Catalogue of Microorganisms (GCM) 10K type strain sequencing project: providing services to taxonomists for standard genome sequencing and annotation.</title>
        <authorList>
            <consortium name="The Broad Institute Genomics Platform"/>
            <consortium name="The Broad Institute Genome Sequencing Center for Infectious Disease"/>
            <person name="Wu L."/>
            <person name="Ma J."/>
        </authorList>
    </citation>
    <scope>NUCLEOTIDE SEQUENCE [LARGE SCALE GENOMIC DNA]</scope>
    <source>
        <strain evidence="7 8">JCM 15421</strain>
    </source>
</reference>
<dbReference type="InterPro" id="IPR012340">
    <property type="entry name" value="NA-bd_OB-fold"/>
</dbReference>
<keyword evidence="3 5" id="KW-1133">Transmembrane helix</keyword>
<dbReference type="InterPro" id="IPR002810">
    <property type="entry name" value="NfeD-like_C"/>
</dbReference>
<sequence length="149" mass="16126">MLMDNLVDNYGWWLLALVLIAAEMIAPGYFMLWIGIAAGIMGLIALVAPAMPAIVQAILFGVLAIASCALYWKFIRPLAEQRDDQPLLNRRGEKLVGQRFVLVEPIVNGRGKVKVGDGSWLAEGPDLPAGSEVEVVAVDGTTLRVKARV</sequence>
<dbReference type="PANTHER" id="PTHR33507">
    <property type="entry name" value="INNER MEMBRANE PROTEIN YBBJ"/>
    <property type="match status" value="1"/>
</dbReference>
<keyword evidence="8" id="KW-1185">Reference proteome</keyword>
<dbReference type="Proteomes" id="UP001501523">
    <property type="component" value="Unassembled WGS sequence"/>
</dbReference>
<dbReference type="Gene3D" id="2.40.50.140">
    <property type="entry name" value="Nucleic acid-binding proteins"/>
    <property type="match status" value="1"/>
</dbReference>
<protein>
    <submittedName>
        <fullName evidence="7">NfeD family protein</fullName>
    </submittedName>
</protein>
<comment type="caution">
    <text evidence="7">The sequence shown here is derived from an EMBL/GenBank/DDBJ whole genome shotgun (WGS) entry which is preliminary data.</text>
</comment>
<evidence type="ECO:0000256" key="2">
    <source>
        <dbReference type="ARBA" id="ARBA00022692"/>
    </source>
</evidence>
<accession>A0ABN1IP86</accession>
<organism evidence="7 8">
    <name type="scientific">Dokdonella soli</name>
    <dbReference type="NCBI Taxonomy" id="529810"/>
    <lineage>
        <taxon>Bacteria</taxon>
        <taxon>Pseudomonadati</taxon>
        <taxon>Pseudomonadota</taxon>
        <taxon>Gammaproteobacteria</taxon>
        <taxon>Lysobacterales</taxon>
        <taxon>Rhodanobacteraceae</taxon>
        <taxon>Dokdonella</taxon>
    </lineage>
</organism>
<evidence type="ECO:0000313" key="8">
    <source>
        <dbReference type="Proteomes" id="UP001501523"/>
    </source>
</evidence>
<proteinExistence type="predicted"/>
<gene>
    <name evidence="7" type="ORF">GCM10009105_26280</name>
</gene>
<feature type="transmembrane region" description="Helical" evidence="5">
    <location>
        <begin position="54"/>
        <end position="72"/>
    </location>
</feature>
<feature type="domain" description="NfeD-like C-terminal" evidence="6">
    <location>
        <begin position="93"/>
        <end position="146"/>
    </location>
</feature>
<dbReference type="InterPro" id="IPR052165">
    <property type="entry name" value="Membrane_assoc_protease"/>
</dbReference>
<dbReference type="Pfam" id="PF01957">
    <property type="entry name" value="NfeD"/>
    <property type="match status" value="1"/>
</dbReference>
<evidence type="ECO:0000259" key="6">
    <source>
        <dbReference type="Pfam" id="PF01957"/>
    </source>
</evidence>
<evidence type="ECO:0000313" key="7">
    <source>
        <dbReference type="EMBL" id="GAA0718587.1"/>
    </source>
</evidence>
<keyword evidence="2 5" id="KW-0812">Transmembrane</keyword>
<evidence type="ECO:0000256" key="5">
    <source>
        <dbReference type="SAM" id="Phobius"/>
    </source>
</evidence>
<evidence type="ECO:0000256" key="1">
    <source>
        <dbReference type="ARBA" id="ARBA00004141"/>
    </source>
</evidence>
<evidence type="ECO:0000256" key="3">
    <source>
        <dbReference type="ARBA" id="ARBA00022989"/>
    </source>
</evidence>
<name>A0ABN1IP86_9GAMM</name>
<comment type="subcellular location">
    <subcellularLocation>
        <location evidence="1">Membrane</location>
        <topology evidence="1">Multi-pass membrane protein</topology>
    </subcellularLocation>
</comment>
<evidence type="ECO:0000256" key="4">
    <source>
        <dbReference type="ARBA" id="ARBA00023136"/>
    </source>
</evidence>